<dbReference type="EMBL" id="BAHD01000032">
    <property type="protein sequence ID" value="GAB96152.1"/>
    <property type="molecule type" value="Genomic_DNA"/>
</dbReference>
<comment type="caution">
    <text evidence="1">The sequence shown here is derived from an EMBL/GenBank/DDBJ whole genome shotgun (WGS) entry which is preliminary data.</text>
</comment>
<accession>K6WVM1</accession>
<dbReference type="Proteomes" id="UP000008366">
    <property type="component" value="Unassembled WGS sequence"/>
</dbReference>
<sequence length="198" mass="21972">MTSVVHNDLHLRFDRQPRHLECQRADRRLKRIRRPPVGCLDDAPHPTAKLAGDRVHALEQLRARDQGRRVPVRSQRRVGGGQRLGERQISGAVQHGAQRCRHALATLVLGEAPAPQDRAPGTLGQLAAPRHDDLRHRWLDQHGQPVVLGRAAMRPGGDQQLCLLAVERCTFASPGGEHLRVEGCLIERGRRSHCVAVG</sequence>
<name>K6WVM1_9MICO</name>
<dbReference type="AlphaFoldDB" id="K6WVM1"/>
<evidence type="ECO:0000313" key="2">
    <source>
        <dbReference type="Proteomes" id="UP000008366"/>
    </source>
</evidence>
<keyword evidence="2" id="KW-1185">Reference proteome</keyword>
<gene>
    <name evidence="1" type="ORF">KILIM_032_00380</name>
</gene>
<protein>
    <submittedName>
        <fullName evidence="1">Uncharacterized protein</fullName>
    </submittedName>
</protein>
<evidence type="ECO:0000313" key="1">
    <source>
        <dbReference type="EMBL" id="GAB96152.1"/>
    </source>
</evidence>
<proteinExistence type="predicted"/>
<organism evidence="1 2">
    <name type="scientific">Kineosphaera limosa NBRC 100340</name>
    <dbReference type="NCBI Taxonomy" id="1184609"/>
    <lineage>
        <taxon>Bacteria</taxon>
        <taxon>Bacillati</taxon>
        <taxon>Actinomycetota</taxon>
        <taxon>Actinomycetes</taxon>
        <taxon>Micrococcales</taxon>
        <taxon>Dermatophilaceae</taxon>
        <taxon>Kineosphaera</taxon>
    </lineage>
</organism>
<reference evidence="1 2" key="1">
    <citation type="submission" date="2012-08" db="EMBL/GenBank/DDBJ databases">
        <title>Whole genome shotgun sequence of Kineosphaera limosa NBRC 100340.</title>
        <authorList>
            <person name="Yoshida I."/>
            <person name="Isaki S."/>
            <person name="Hosoyama A."/>
            <person name="Tsuchikane K."/>
            <person name="Katsumata H."/>
            <person name="Ando Y."/>
            <person name="Ohji S."/>
            <person name="Hamada M."/>
            <person name="Tamura T."/>
            <person name="Yamazoe A."/>
            <person name="Yamazaki S."/>
            <person name="Fujita N."/>
        </authorList>
    </citation>
    <scope>NUCLEOTIDE SEQUENCE [LARGE SCALE GENOMIC DNA]</scope>
    <source>
        <strain evidence="1 2">NBRC 100340</strain>
    </source>
</reference>